<dbReference type="STRING" id="439219.SAMN02910293_02108"/>
<dbReference type="NCBIfam" id="NF042931">
    <property type="entry name" value="SAG1386_EF1546"/>
    <property type="match status" value="1"/>
</dbReference>
<keyword evidence="2" id="KW-0472">Membrane</keyword>
<dbReference type="Proteomes" id="UP000182508">
    <property type="component" value="Unassembled WGS sequence"/>
</dbReference>
<dbReference type="InterPro" id="IPR049981">
    <property type="entry name" value="SPy_0802-like"/>
</dbReference>
<dbReference type="eggNOG" id="COG1388">
    <property type="taxonomic scope" value="Bacteria"/>
</dbReference>
<keyword evidence="2" id="KW-0812">Transmembrane</keyword>
<protein>
    <recommendedName>
        <fullName evidence="5">LysM domain-containing protein</fullName>
    </recommendedName>
</protein>
<evidence type="ECO:0000256" key="2">
    <source>
        <dbReference type="SAM" id="Phobius"/>
    </source>
</evidence>
<reference evidence="3 4" key="1">
    <citation type="submission" date="2016-10" db="EMBL/GenBank/DDBJ databases">
        <authorList>
            <person name="de Groot N.N."/>
        </authorList>
    </citation>
    <scope>NUCLEOTIDE SEQUENCE [LARGE SCALE GENOMIC DNA]</scope>
    <source>
        <strain evidence="3 4">A-4</strain>
    </source>
</reference>
<feature type="transmembrane region" description="Helical" evidence="2">
    <location>
        <begin position="31"/>
        <end position="52"/>
    </location>
</feature>
<dbReference type="CDD" id="cd00118">
    <property type="entry name" value="LysM"/>
    <property type="match status" value="1"/>
</dbReference>
<name>A0A1G6DCJ1_9STRE</name>
<evidence type="ECO:0008006" key="5">
    <source>
        <dbReference type="Google" id="ProtNLM"/>
    </source>
</evidence>
<keyword evidence="2" id="KW-1133">Transmembrane helix</keyword>
<dbReference type="InterPro" id="IPR018392">
    <property type="entry name" value="LysM"/>
</dbReference>
<keyword evidence="4" id="KW-1185">Reference proteome</keyword>
<evidence type="ECO:0000313" key="3">
    <source>
        <dbReference type="EMBL" id="SDB42841.1"/>
    </source>
</evidence>
<sequence length="157" mass="17040">MAKKPWTTKMVDNKEGGLARKSRNRVFTTPFLTALLAAFFVIVLAILFVVFYTSNGGSNRAEETSVFYGAPSSSVATETEESKEEVKVEEDSESESENEEASSSQARGETITVLPGEGAASIAARAGISVEQLQELNPEHMTMGYWYANPGDAVYIN</sequence>
<feature type="region of interest" description="Disordered" evidence="1">
    <location>
        <begin position="69"/>
        <end position="110"/>
    </location>
</feature>
<dbReference type="RefSeq" id="WP_074486614.1">
    <property type="nucleotide sequence ID" value="NZ_FMXP01000036.1"/>
</dbReference>
<dbReference type="EMBL" id="FMXP01000036">
    <property type="protein sequence ID" value="SDB42841.1"/>
    <property type="molecule type" value="Genomic_DNA"/>
</dbReference>
<evidence type="ECO:0000313" key="4">
    <source>
        <dbReference type="Proteomes" id="UP000182508"/>
    </source>
</evidence>
<feature type="compositionally biased region" description="Acidic residues" evidence="1">
    <location>
        <begin position="78"/>
        <end position="100"/>
    </location>
</feature>
<dbReference type="AlphaFoldDB" id="A0A1G6DCJ1"/>
<proteinExistence type="predicted"/>
<evidence type="ECO:0000256" key="1">
    <source>
        <dbReference type="SAM" id="MobiDB-lite"/>
    </source>
</evidence>
<gene>
    <name evidence="3" type="ORF">SAMN02910293_02108</name>
</gene>
<accession>A0A1G6DCJ1</accession>
<organism evidence="3 4">
    <name type="scientific">Streptococcus henryi</name>
    <dbReference type="NCBI Taxonomy" id="439219"/>
    <lineage>
        <taxon>Bacteria</taxon>
        <taxon>Bacillati</taxon>
        <taxon>Bacillota</taxon>
        <taxon>Bacilli</taxon>
        <taxon>Lactobacillales</taxon>
        <taxon>Streptococcaceae</taxon>
        <taxon>Streptococcus</taxon>
    </lineage>
</organism>